<dbReference type="InterPro" id="IPR050789">
    <property type="entry name" value="Diverse_Enzym_Activities"/>
</dbReference>
<proteinExistence type="predicted"/>
<evidence type="ECO:0000313" key="4">
    <source>
        <dbReference type="EMBL" id="MBP2407950.1"/>
    </source>
</evidence>
<evidence type="ECO:0000259" key="3">
    <source>
        <dbReference type="Pfam" id="PF22888"/>
    </source>
</evidence>
<gene>
    <name evidence="4" type="ORF">JOF44_000853</name>
</gene>
<dbReference type="RefSeq" id="WP_209887806.1">
    <property type="nucleotide sequence ID" value="NZ_BAAAJV010000033.1"/>
</dbReference>
<keyword evidence="1" id="KW-0378">Hydrolase</keyword>
<feature type="domain" description="FIMAH" evidence="3">
    <location>
        <begin position="694"/>
        <end position="773"/>
    </location>
</feature>
<keyword evidence="5" id="KW-1185">Reference proteome</keyword>
<dbReference type="InterPro" id="IPR001466">
    <property type="entry name" value="Beta-lactam-related"/>
</dbReference>
<dbReference type="NCBIfam" id="NF002968">
    <property type="entry name" value="PRK03642.1"/>
    <property type="match status" value="1"/>
</dbReference>
<accession>A0ABS4YGN2</accession>
<protein>
    <submittedName>
        <fullName evidence="4">CubicO group peptidase (Beta-lactamase class C family)</fullName>
    </submittedName>
</protein>
<dbReference type="Pfam" id="PF00144">
    <property type="entry name" value="Beta-lactamase"/>
    <property type="match status" value="1"/>
</dbReference>
<dbReference type="Pfam" id="PF22888">
    <property type="entry name" value="FIMAH"/>
    <property type="match status" value="1"/>
</dbReference>
<dbReference type="PANTHER" id="PTHR43283:SF11">
    <property type="entry name" value="BETA-LACTAMASE-RELATED DOMAIN-CONTAINING PROTEIN"/>
    <property type="match status" value="1"/>
</dbReference>
<dbReference type="PANTHER" id="PTHR43283">
    <property type="entry name" value="BETA-LACTAMASE-RELATED"/>
    <property type="match status" value="1"/>
</dbReference>
<dbReference type="InterPro" id="IPR013784">
    <property type="entry name" value="Carb-bd-like_fold"/>
</dbReference>
<dbReference type="SUPFAM" id="SSF56601">
    <property type="entry name" value="beta-lactamase/transpeptidase-like"/>
    <property type="match status" value="1"/>
</dbReference>
<evidence type="ECO:0000259" key="2">
    <source>
        <dbReference type="Pfam" id="PF00144"/>
    </source>
</evidence>
<reference evidence="4 5" key="1">
    <citation type="submission" date="2021-03" db="EMBL/GenBank/DDBJ databases">
        <title>Sequencing the genomes of 1000 actinobacteria strains.</title>
        <authorList>
            <person name="Klenk H.-P."/>
        </authorList>
    </citation>
    <scope>NUCLEOTIDE SEQUENCE [LARGE SCALE GENOMIC DNA]</scope>
    <source>
        <strain evidence="4 5">DSM 14564</strain>
    </source>
</reference>
<dbReference type="EMBL" id="JAGIOC010000001">
    <property type="protein sequence ID" value="MBP2407950.1"/>
    <property type="molecule type" value="Genomic_DNA"/>
</dbReference>
<dbReference type="Gene3D" id="3.40.710.10">
    <property type="entry name" value="DD-peptidase/beta-lactamase superfamily"/>
    <property type="match status" value="1"/>
</dbReference>
<feature type="domain" description="Beta-lactamase-related" evidence="2">
    <location>
        <begin position="252"/>
        <end position="659"/>
    </location>
</feature>
<sequence>MAEPTGSGELVVHYYSPTWKYDDAVRAVALTGEGGARTGVERDEFGMTYTFSFSDTPPQGHLGFTVRTDAVFPDDLRYVQAAGGRAEVWVIDADPHVYSAPRTIAARDVTTRQDTPYVAVEDLAELLDLTYEYGTNGYEFDGAGAGTLEILTIHRGRDHYEIAVDRDRIGSNVTGNMLRAYTDLVFDDVDGHRSGDTYRLSFGALERLFQVRTLSLGTEHLLLIPVDVAHDVLRSAAPSAVGFDEDRLAELDSFIEGQVEDGSPAVALIVARSGKVIKEDAYGYALRYSTHDSGGETLPAELLPEDRWEPATTDTLFDLASNTKMYATNYALQRLVSQGRLDLDSPVASLPGWEAFRDESTEYTGDWTVGGEGGIEQAHTGKDTITIRDLLHHRGGLIPDPQYQNLLVAGELWYQTTDAGDRSGIIDAICRTPLMYAPRTRFAYSDVDFMILGLIVEQVTGRRLDEYLAEEFYEPLGLTGTCYRPLDSGVDPHDVAATELNGNTRDGNVSFGTHPDGSEVRIRDHTLRGEVHDEKAFYAMAGVAGHAGLFSTTSDMAVLTQLMLNDGIHAGRQYFTGDVIDEFTTPFAPDPADADTSTIGLGWRVHSRSAAAYYYFNWGPSRSTVGHQGWTGTLTVIDPLHDMTITILTNMRHSPVIDPPNGFAGAEYAVSDLVPITARVYRALSTTTTRTPTLAGLEAALEDHIAAGEVAGPIAHQLQDAVSRAKDHLTAGRTRPAVAALQQVLQHLEDPKNPDTLTDTAREDLHRRTEEILAAIG</sequence>
<comment type="caution">
    <text evidence="4">The sequence shown here is derived from an EMBL/GenBank/DDBJ whole genome shotgun (WGS) entry which is preliminary data.</text>
</comment>
<dbReference type="SUPFAM" id="SSF49452">
    <property type="entry name" value="Starch-binding domain-like"/>
    <property type="match status" value="1"/>
</dbReference>
<evidence type="ECO:0000256" key="1">
    <source>
        <dbReference type="ARBA" id="ARBA00022801"/>
    </source>
</evidence>
<name>A0ABS4YGN2_9MICO</name>
<dbReference type="InterPro" id="IPR012338">
    <property type="entry name" value="Beta-lactam/transpept-like"/>
</dbReference>
<dbReference type="Proteomes" id="UP000698222">
    <property type="component" value="Unassembled WGS sequence"/>
</dbReference>
<organism evidence="4 5">
    <name type="scientific">Brachybacterium fresconis</name>
    <dbReference type="NCBI Taxonomy" id="173363"/>
    <lineage>
        <taxon>Bacteria</taxon>
        <taxon>Bacillati</taxon>
        <taxon>Actinomycetota</taxon>
        <taxon>Actinomycetes</taxon>
        <taxon>Micrococcales</taxon>
        <taxon>Dermabacteraceae</taxon>
        <taxon>Brachybacterium</taxon>
    </lineage>
</organism>
<evidence type="ECO:0000313" key="5">
    <source>
        <dbReference type="Proteomes" id="UP000698222"/>
    </source>
</evidence>
<dbReference type="InterPro" id="IPR054470">
    <property type="entry name" value="FIMAH_dom"/>
</dbReference>